<dbReference type="AlphaFoldDB" id="A0AAE9ACE9"/>
<proteinExistence type="predicted"/>
<organism evidence="4 5">
    <name type="scientific">Caenorhabditis briggsae</name>
    <dbReference type="NCBI Taxonomy" id="6238"/>
    <lineage>
        <taxon>Eukaryota</taxon>
        <taxon>Metazoa</taxon>
        <taxon>Ecdysozoa</taxon>
        <taxon>Nematoda</taxon>
        <taxon>Chromadorea</taxon>
        <taxon>Rhabditida</taxon>
        <taxon>Rhabditina</taxon>
        <taxon>Rhabditomorpha</taxon>
        <taxon>Rhabditoidea</taxon>
        <taxon>Rhabditidae</taxon>
        <taxon>Peloderinae</taxon>
        <taxon>Caenorhabditis</taxon>
    </lineage>
</organism>
<gene>
    <name evidence="4" type="ORF">L3Y34_003872</name>
</gene>
<dbReference type="GO" id="GO:0016491">
    <property type="term" value="F:oxidoreductase activity"/>
    <property type="evidence" value="ECO:0007669"/>
    <property type="project" value="InterPro"/>
</dbReference>
<dbReference type="InterPro" id="IPR008922">
    <property type="entry name" value="Di-copper_centre_dom_sf"/>
</dbReference>
<feature type="domain" description="Tyrosinase copper-binding" evidence="2">
    <location>
        <begin position="180"/>
        <end position="197"/>
    </location>
</feature>
<dbReference type="Gene3D" id="1.10.1280.10">
    <property type="entry name" value="Di-copper center containing domain from catechol oxidase"/>
    <property type="match status" value="1"/>
</dbReference>
<dbReference type="GO" id="GO:0046872">
    <property type="term" value="F:metal ion binding"/>
    <property type="evidence" value="ECO:0007669"/>
    <property type="project" value="UniProtKB-KW"/>
</dbReference>
<evidence type="ECO:0000313" key="4">
    <source>
        <dbReference type="EMBL" id="ULT94718.1"/>
    </source>
</evidence>
<dbReference type="SUPFAM" id="SSF48056">
    <property type="entry name" value="Di-copper centre-containing domain"/>
    <property type="match status" value="1"/>
</dbReference>
<keyword evidence="1" id="KW-0479">Metal-binding</keyword>
<feature type="domain" description="Tyrosinase copper-binding" evidence="3">
    <location>
        <begin position="327"/>
        <end position="338"/>
    </location>
</feature>
<dbReference type="InterPro" id="IPR002227">
    <property type="entry name" value="Tyrosinase_Cu-bd"/>
</dbReference>
<dbReference type="PROSITE" id="PS00497">
    <property type="entry name" value="TYROSINASE_1"/>
    <property type="match status" value="1"/>
</dbReference>
<dbReference type="EMBL" id="CP090894">
    <property type="protein sequence ID" value="ULT94718.1"/>
    <property type="molecule type" value="Genomic_DNA"/>
</dbReference>
<reference evidence="4 5" key="1">
    <citation type="submission" date="2022-05" db="EMBL/GenBank/DDBJ databases">
        <title>Chromosome-level reference genomes for two strains of Caenorhabditis briggsae: an improved platform for comparative genomics.</title>
        <authorList>
            <person name="Stevens L."/>
            <person name="Andersen E.C."/>
        </authorList>
    </citation>
    <scope>NUCLEOTIDE SEQUENCE [LARGE SCALE GENOMIC DNA]</scope>
    <source>
        <strain evidence="4">QX1410_ONT</strain>
        <tissue evidence="4">Whole-organism</tissue>
    </source>
</reference>
<dbReference type="PANTHER" id="PTHR11474">
    <property type="entry name" value="TYROSINASE FAMILY MEMBER"/>
    <property type="match status" value="1"/>
</dbReference>
<evidence type="ECO:0000313" key="5">
    <source>
        <dbReference type="Proteomes" id="UP000827892"/>
    </source>
</evidence>
<dbReference type="InterPro" id="IPR050316">
    <property type="entry name" value="Tyrosinase/Hemocyanin"/>
</dbReference>
<dbReference type="PROSITE" id="PS00498">
    <property type="entry name" value="TYROSINASE_2"/>
    <property type="match status" value="1"/>
</dbReference>
<name>A0AAE9ACE9_CAEBR</name>
<sequence length="781" mass="90316">MQMKRVMRERKRERGIRVGLDRKNADGHQEMILRLLVTFLWLILISQSKLDSCEQWIQQLGDLDFFTEAQIRMVCMHQREWVKDRDEEAGKKFLEVTTDNQLKYLRHVEQCTRENCVREARRKKRAPTKSIRKEIRMMSPAELRDLGIAMNGLKNRQIDNITAWDLHTLVHYPDSAPGAHWGPAFLPWHREFLRQFEIALQTEVPSVTLPYWDSTLDQGLPEEADSVLWTDELLGNGNGYVKTGPFANWDTNVLMPLSQIPVKKLYRSTGGREQDRLMTPKDANWIITRQNFSQLTFCHDKTFESMHGLSHVWVGGFMYVIRVSPNDPTFYMHHAFIDNLWEKFRQNSQTREEREEQWATKNCNSNHGFDVQMKPFTIQNRDGLSNQYTDEWYEYQPVRHCTIEDATCDSNFYWCDMKTWRCRSRVVYGGNCTGYEGTQICYNSVCSQGKCVVPPRVRSATKSRIEDGNLSFKEKVWAKTVLLDENGKGIEDDLSRIVITDLDTNQTQIVFHSGETVFPEIPGTVYLSLPKPRAGKTSRVSLEARDQFGRYCQAQCMNSTSERYQVCQPFLNISLNSEISSPVSFTHSMSSRTFLNLDLSVHPRQMHPEMPYIVFVCSRKLVTSAMIKQAAEVVRAPTSTENYVFFRVAVYREESSNYQIEVSPYSEVGPIFSSSIEKAASAFDPNIVYVQAPNPELHKKGVRVRVSILSNNNRVQCQIKCTEKDGSMHQCDGDVDLHSDSTLSQEDVFTSDPHSLPVLGWNMKGHPSFWRHKMPFLSFHC</sequence>
<evidence type="ECO:0000259" key="2">
    <source>
        <dbReference type="PROSITE" id="PS00497"/>
    </source>
</evidence>
<dbReference type="PRINTS" id="PR00092">
    <property type="entry name" value="TYROSINASE"/>
</dbReference>
<accession>A0AAE9ACE9</accession>
<evidence type="ECO:0000256" key="1">
    <source>
        <dbReference type="ARBA" id="ARBA00022723"/>
    </source>
</evidence>
<protein>
    <recommendedName>
        <fullName evidence="2 3">Tyrosinase copper-binding domain-containing protein</fullName>
    </recommendedName>
</protein>
<dbReference type="PANTHER" id="PTHR11474:SF122">
    <property type="entry name" value="TYROSINASE COPPER-BINDING DOMAIN-CONTAINING PROTEIN"/>
    <property type="match status" value="1"/>
</dbReference>
<evidence type="ECO:0000259" key="3">
    <source>
        <dbReference type="PROSITE" id="PS00498"/>
    </source>
</evidence>
<dbReference type="Proteomes" id="UP000827892">
    <property type="component" value="Chromosome IV"/>
</dbReference>
<dbReference type="Pfam" id="PF00264">
    <property type="entry name" value="Tyrosinase"/>
    <property type="match status" value="1"/>
</dbReference>